<name>A0ABW4Q8U2_9MICC</name>
<keyword evidence="1" id="KW-0808">Transferase</keyword>
<evidence type="ECO:0000313" key="1">
    <source>
        <dbReference type="EMBL" id="MFD1847133.1"/>
    </source>
</evidence>
<accession>A0ABW4Q8U2</accession>
<comment type="caution">
    <text evidence="1">The sequence shown here is derived from an EMBL/GenBank/DDBJ whole genome shotgun (WGS) entry which is preliminary data.</text>
</comment>
<protein>
    <submittedName>
        <fullName evidence="1">Glycosyl transferase</fullName>
    </submittedName>
</protein>
<reference evidence="2" key="1">
    <citation type="journal article" date="2019" name="Int. J. Syst. Evol. Microbiol.">
        <title>The Global Catalogue of Microorganisms (GCM) 10K type strain sequencing project: providing services to taxonomists for standard genome sequencing and annotation.</title>
        <authorList>
            <consortium name="The Broad Institute Genomics Platform"/>
            <consortium name="The Broad Institute Genome Sequencing Center for Infectious Disease"/>
            <person name="Wu L."/>
            <person name="Ma J."/>
        </authorList>
    </citation>
    <scope>NUCLEOTIDE SEQUENCE [LARGE SCALE GENOMIC DNA]</scope>
    <source>
        <strain evidence="2">JCM 11496</strain>
    </source>
</reference>
<evidence type="ECO:0000313" key="2">
    <source>
        <dbReference type="Proteomes" id="UP001597307"/>
    </source>
</evidence>
<proteinExistence type="predicted"/>
<dbReference type="RefSeq" id="WP_343878932.1">
    <property type="nucleotide sequence ID" value="NZ_BAAAIJ010000032.1"/>
</dbReference>
<dbReference type="GO" id="GO:0016740">
    <property type="term" value="F:transferase activity"/>
    <property type="evidence" value="ECO:0007669"/>
    <property type="project" value="UniProtKB-KW"/>
</dbReference>
<keyword evidence="2" id="KW-1185">Reference proteome</keyword>
<gene>
    <name evidence="1" type="ORF">ACFSFX_11045</name>
</gene>
<dbReference type="EMBL" id="JBHUGA010000040">
    <property type="protein sequence ID" value="MFD1847133.1"/>
    <property type="molecule type" value="Genomic_DNA"/>
</dbReference>
<sequence>MTSFTTSPQVVVSLGTDHHKFDRLVDWIDDWLAATPSAPSCLVQHGASRAPRYAQGIDRMPRQELLGLYSSATVVVVQGGPGSILDAREVGHLPIAIARRPELNEVVDGHQIAFSNTMARYGNAIVVGSPEALMRAVDGALKRPESVRTDPRISGAHAAALKLDQAIRELEQSHRKPIALRRIRQLMTHR</sequence>
<dbReference type="Gene3D" id="3.40.50.2000">
    <property type="entry name" value="Glycogen Phosphorylase B"/>
    <property type="match status" value="1"/>
</dbReference>
<dbReference type="SUPFAM" id="SSF53756">
    <property type="entry name" value="UDP-Glycosyltransferase/glycogen phosphorylase"/>
    <property type="match status" value="1"/>
</dbReference>
<organism evidence="1 2">
    <name type="scientific">Arthrobacter flavus</name>
    <dbReference type="NCBI Taxonomy" id="95172"/>
    <lineage>
        <taxon>Bacteria</taxon>
        <taxon>Bacillati</taxon>
        <taxon>Actinomycetota</taxon>
        <taxon>Actinomycetes</taxon>
        <taxon>Micrococcales</taxon>
        <taxon>Micrococcaceae</taxon>
        <taxon>Arthrobacter</taxon>
    </lineage>
</organism>
<dbReference type="Proteomes" id="UP001597307">
    <property type="component" value="Unassembled WGS sequence"/>
</dbReference>